<dbReference type="HOGENOM" id="CLU_107144_0_1_10"/>
<organism evidence="2 3">
    <name type="scientific">Melioribacter roseus (strain DSM 23840 / JCM 17771 / VKM B-2668 / P3M-2)</name>
    <dbReference type="NCBI Taxonomy" id="1191523"/>
    <lineage>
        <taxon>Bacteria</taxon>
        <taxon>Pseudomonadati</taxon>
        <taxon>Ignavibacteriota</taxon>
        <taxon>Ignavibacteria</taxon>
        <taxon>Ignavibacteriales</taxon>
        <taxon>Melioribacteraceae</taxon>
        <taxon>Melioribacter</taxon>
    </lineage>
</organism>
<accession>I6YSQ3</accession>
<evidence type="ECO:0000313" key="3">
    <source>
        <dbReference type="Proteomes" id="UP000009011"/>
    </source>
</evidence>
<name>I6YSQ3_MELRP</name>
<dbReference type="STRING" id="1191523.MROS_0338"/>
<evidence type="ECO:0000256" key="1">
    <source>
        <dbReference type="ARBA" id="ARBA00023125"/>
    </source>
</evidence>
<dbReference type="eggNOG" id="COG1959">
    <property type="taxonomic scope" value="Bacteria"/>
</dbReference>
<dbReference type="GO" id="GO:0005829">
    <property type="term" value="C:cytosol"/>
    <property type="evidence" value="ECO:0007669"/>
    <property type="project" value="TreeGrafter"/>
</dbReference>
<sequence>MKFSSQEEYGLRLLLRIAKFYRAGKSLTIPEIAGAEKISHHNVGKILRLLRLGGFLVAERGQTGGYTLARPPEEIKVKEVLESLGGRLYDDSFCQSHSGAADFCTNSIDCSLRSLWKIIQDSIDTVTERLTIKDLMGSENYIFEIITESEK</sequence>
<dbReference type="SUPFAM" id="SSF46785">
    <property type="entry name" value="Winged helix' DNA-binding domain"/>
    <property type="match status" value="1"/>
</dbReference>
<dbReference type="EMBL" id="CP003557">
    <property type="protein sequence ID" value="AFN73582.1"/>
    <property type="molecule type" value="Genomic_DNA"/>
</dbReference>
<dbReference type="InterPro" id="IPR036388">
    <property type="entry name" value="WH-like_DNA-bd_sf"/>
</dbReference>
<dbReference type="PANTHER" id="PTHR33221:SF5">
    <property type="entry name" value="HTH-TYPE TRANSCRIPTIONAL REGULATOR ISCR"/>
    <property type="match status" value="1"/>
</dbReference>
<dbReference type="GO" id="GO:0003700">
    <property type="term" value="F:DNA-binding transcription factor activity"/>
    <property type="evidence" value="ECO:0007669"/>
    <property type="project" value="TreeGrafter"/>
</dbReference>
<evidence type="ECO:0000313" key="2">
    <source>
        <dbReference type="EMBL" id="AFN73582.1"/>
    </source>
</evidence>
<keyword evidence="1" id="KW-0238">DNA-binding</keyword>
<dbReference type="NCBIfam" id="TIGR00738">
    <property type="entry name" value="rrf2_super"/>
    <property type="match status" value="1"/>
</dbReference>
<dbReference type="Proteomes" id="UP000009011">
    <property type="component" value="Chromosome"/>
</dbReference>
<dbReference type="PANTHER" id="PTHR33221">
    <property type="entry name" value="WINGED HELIX-TURN-HELIX TRANSCRIPTIONAL REGULATOR, RRF2 FAMILY"/>
    <property type="match status" value="1"/>
</dbReference>
<protein>
    <submittedName>
        <fullName evidence="2">BadM/Rrf2 family transcriptional regulator</fullName>
    </submittedName>
</protein>
<reference evidence="2 3" key="1">
    <citation type="journal article" date="2013" name="PLoS ONE">
        <title>Genomic analysis of Melioribacter roseus, facultatively anaerobic organotrophic bacterium representing a novel deep lineage within Bacteriodetes/Chlorobi group.</title>
        <authorList>
            <person name="Kadnikov V.V."/>
            <person name="Mardanov A.V."/>
            <person name="Podosokorskaya O.A."/>
            <person name="Gavrilov S.N."/>
            <person name="Kublanov I.V."/>
            <person name="Beletsky A.V."/>
            <person name="Bonch-Osmolovskaya E.A."/>
            <person name="Ravin N.V."/>
        </authorList>
    </citation>
    <scope>NUCLEOTIDE SEQUENCE [LARGE SCALE GENOMIC DNA]</scope>
    <source>
        <strain evidence="3">JCM 17771 / P3M-2</strain>
    </source>
</reference>
<dbReference type="InterPro" id="IPR036390">
    <property type="entry name" value="WH_DNA-bd_sf"/>
</dbReference>
<keyword evidence="3" id="KW-1185">Reference proteome</keyword>
<proteinExistence type="predicted"/>
<dbReference type="PROSITE" id="PS51197">
    <property type="entry name" value="HTH_RRF2_2"/>
    <property type="match status" value="1"/>
</dbReference>
<dbReference type="Pfam" id="PF02082">
    <property type="entry name" value="Rrf2"/>
    <property type="match status" value="1"/>
</dbReference>
<dbReference type="Gene3D" id="1.10.10.10">
    <property type="entry name" value="Winged helix-like DNA-binding domain superfamily/Winged helix DNA-binding domain"/>
    <property type="match status" value="1"/>
</dbReference>
<dbReference type="AlphaFoldDB" id="I6YSQ3"/>
<gene>
    <name evidence="2" type="ordered locus">MROS_0338</name>
</gene>
<dbReference type="RefSeq" id="WP_014855019.1">
    <property type="nucleotide sequence ID" value="NC_018178.1"/>
</dbReference>
<dbReference type="GO" id="GO:0003677">
    <property type="term" value="F:DNA binding"/>
    <property type="evidence" value="ECO:0007669"/>
    <property type="project" value="UniProtKB-KW"/>
</dbReference>
<dbReference type="OrthoDB" id="9808360at2"/>
<dbReference type="KEGG" id="mro:MROS_0338"/>
<dbReference type="InterPro" id="IPR000944">
    <property type="entry name" value="Tscrpt_reg_Rrf2"/>
</dbReference>